<accession>A0A6N3QJE7</accession>
<name>A0A6N3QJE7_SHIFL</name>
<evidence type="ECO:0000313" key="2">
    <source>
        <dbReference type="Proteomes" id="UP000003302"/>
    </source>
</evidence>
<sequence>MHLHNLLHDYLCSQFSILSVKCNNLLNINKLVVYRREIT</sequence>
<comment type="caution">
    <text evidence="1">The sequence shown here is derived from an EMBL/GenBank/DDBJ whole genome shotgun (WGS) entry which is preliminary data.</text>
</comment>
<organism evidence="1 2">
    <name type="scientific">Shigella flexneri CDC 796-83</name>
    <dbReference type="NCBI Taxonomy" id="945360"/>
    <lineage>
        <taxon>Bacteria</taxon>
        <taxon>Pseudomonadati</taxon>
        <taxon>Pseudomonadota</taxon>
        <taxon>Gammaproteobacteria</taxon>
        <taxon>Enterobacterales</taxon>
        <taxon>Enterobacteriaceae</taxon>
        <taxon>Shigella</taxon>
    </lineage>
</organism>
<reference evidence="1 2" key="1">
    <citation type="submission" date="2011-01" db="EMBL/GenBank/DDBJ databases">
        <title>Shigella flexneri CDC 796-83 whole genome shotgun sequencing project.</title>
        <authorList>
            <person name="Mane S.P."/>
            <person name="Sobral B.W."/>
            <person name="Cebula T."/>
            <person name="Chertkov O."/>
            <person name="Munk A.C."/>
            <person name="Tapia R."/>
            <person name="Green L."/>
            <person name="Rogers Y."/>
            <person name="Detter J.C."/>
            <person name="Bruce D."/>
            <person name="Brettin T.S."/>
        </authorList>
    </citation>
    <scope>NUCLEOTIDE SEQUENCE [LARGE SCALE GENOMIC DNA]</scope>
    <source>
        <strain evidence="1 2">CDC 796-83</strain>
    </source>
</reference>
<proteinExistence type="predicted"/>
<gene>
    <name evidence="1" type="ORF">SGF_03022</name>
</gene>
<protein>
    <submittedName>
        <fullName evidence="1">Uncharacterized protein</fullName>
    </submittedName>
</protein>
<dbReference type="Proteomes" id="UP000003302">
    <property type="component" value="Unassembled WGS sequence"/>
</dbReference>
<evidence type="ECO:0000313" key="1">
    <source>
        <dbReference type="EMBL" id="EFW59599.1"/>
    </source>
</evidence>
<dbReference type="EMBL" id="AERO01000119">
    <property type="protein sequence ID" value="EFW59599.1"/>
    <property type="molecule type" value="Genomic_DNA"/>
</dbReference>
<dbReference type="AlphaFoldDB" id="A0A6N3QJE7"/>